<evidence type="ECO:0000313" key="8">
    <source>
        <dbReference type="EMBL" id="OCB01331.1"/>
    </source>
</evidence>
<dbReference type="EMBL" id="CP059488">
    <property type="protein sequence ID" value="QQD71728.1"/>
    <property type="molecule type" value="Genomic_DNA"/>
</dbReference>
<sequence length="367" mass="41164">MGVPLIQSYRVGRYILAQKLRGRKRYPLVLMLEPLFRCNLACAGCGKIDYPDETLDQRLSVEECIGAAEECGAPIVSIAGGEPLIHKDMPAVVAGLVERKRFVYLCTNALLLKKRMDDYQPSPYLTFSVHLDGNEHRHDESVCQPGTYQRAADAIREAVAKGFRVTVNCTLFQGEGAEEVASFLDECKALDVEGVTISPGFNYERAPQQEVFIQRRASRQLFRDIFRIGKERKAKWTFNQSSLFLDFLAGNQNYQCTPWGNPTRNIFGWQKPCYLLVSEGYAQSFNELMETTPWDKYGVGVNGKCDQCQVHSGFEPTAVNDTFIHPLRALKVALLGPRTEGPMAPDMPVSPPPQGPSHPVFPLRVER</sequence>
<dbReference type="Proteomes" id="UP000595420">
    <property type="component" value="Chromosome"/>
</dbReference>
<accession>A0A1B9BUF0</accession>
<dbReference type="SFLD" id="SFLDG01067">
    <property type="entry name" value="SPASM/twitch_domain_containing"/>
    <property type="match status" value="1"/>
</dbReference>
<dbReference type="Gene3D" id="3.20.20.70">
    <property type="entry name" value="Aldolase class I"/>
    <property type="match status" value="1"/>
</dbReference>
<dbReference type="GO" id="GO:0046872">
    <property type="term" value="F:metal ion binding"/>
    <property type="evidence" value="ECO:0007669"/>
    <property type="project" value="UniProtKB-KW"/>
</dbReference>
<organism evidence="8 11">
    <name type="scientific">Acidithiobacillus ferrivorans</name>
    <dbReference type="NCBI Taxonomy" id="160808"/>
    <lineage>
        <taxon>Bacteria</taxon>
        <taxon>Pseudomonadati</taxon>
        <taxon>Pseudomonadota</taxon>
        <taxon>Acidithiobacillia</taxon>
        <taxon>Acidithiobacillales</taxon>
        <taxon>Acidithiobacillaceae</taxon>
        <taxon>Acidithiobacillus</taxon>
    </lineage>
</organism>
<keyword evidence="5" id="KW-0411">Iron-sulfur</keyword>
<evidence type="ECO:0000256" key="2">
    <source>
        <dbReference type="ARBA" id="ARBA00022691"/>
    </source>
</evidence>
<comment type="cofactor">
    <cofactor evidence="1">
        <name>[4Fe-4S] cluster</name>
        <dbReference type="ChEBI" id="CHEBI:49883"/>
    </cofactor>
</comment>
<name>A0A1B9BUF0_9PROT</name>
<gene>
    <name evidence="9" type="primary">hpnH</name>
    <name evidence="10" type="ORF">AFERRI_50956</name>
    <name evidence="8" type="ORF">BBC27_04575</name>
    <name evidence="9" type="ORF">H2515_09700</name>
</gene>
<dbReference type="InterPro" id="IPR022563">
    <property type="entry name" value="DUF3463"/>
</dbReference>
<dbReference type="SFLD" id="SFLDF00397">
    <property type="entry name" value="adenosyl-hopene_transferase"/>
    <property type="match status" value="1"/>
</dbReference>
<evidence type="ECO:0000256" key="4">
    <source>
        <dbReference type="ARBA" id="ARBA00023004"/>
    </source>
</evidence>
<dbReference type="PROSITE" id="PS51918">
    <property type="entry name" value="RADICAL_SAM"/>
    <property type="match status" value="1"/>
</dbReference>
<reference evidence="8 11" key="1">
    <citation type="submission" date="2016-07" db="EMBL/GenBank/DDBJ databases">
        <title>Draft genome of a psychrotolerant acidophile Acidithiobacillus ferrivorans strain YL15.</title>
        <authorList>
            <person name="Peng T."/>
            <person name="Ma L."/>
            <person name="Nan M."/>
            <person name="An N."/>
            <person name="Wang M."/>
            <person name="Qiu G."/>
            <person name="Zeng W."/>
        </authorList>
    </citation>
    <scope>NUCLEOTIDE SEQUENCE [LARGE SCALE GENOMIC DNA]</scope>
    <source>
        <strain evidence="8 11">YL15</strain>
    </source>
</reference>
<feature type="compositionally biased region" description="Low complexity" evidence="6">
    <location>
        <begin position="357"/>
        <end position="367"/>
    </location>
</feature>
<dbReference type="PANTHER" id="PTHR11228">
    <property type="entry name" value="RADICAL SAM DOMAIN PROTEIN"/>
    <property type="match status" value="1"/>
</dbReference>
<evidence type="ECO:0000256" key="3">
    <source>
        <dbReference type="ARBA" id="ARBA00022723"/>
    </source>
</evidence>
<dbReference type="InterPro" id="IPR007197">
    <property type="entry name" value="rSAM"/>
</dbReference>
<dbReference type="EMBL" id="LT841305">
    <property type="protein sequence ID" value="SMH67754.1"/>
    <property type="molecule type" value="Genomic_DNA"/>
</dbReference>
<proteinExistence type="predicted"/>
<dbReference type="AlphaFoldDB" id="A0A1B9BUF0"/>
<dbReference type="Pfam" id="PF04055">
    <property type="entry name" value="Radical_SAM"/>
    <property type="match status" value="1"/>
</dbReference>
<evidence type="ECO:0000313" key="10">
    <source>
        <dbReference type="EMBL" id="SMH67754.1"/>
    </source>
</evidence>
<evidence type="ECO:0000313" key="12">
    <source>
        <dbReference type="Proteomes" id="UP000193925"/>
    </source>
</evidence>
<dbReference type="InterPro" id="IPR013785">
    <property type="entry name" value="Aldolase_TIM"/>
</dbReference>
<dbReference type="Proteomes" id="UP000093129">
    <property type="component" value="Unassembled WGS sequence"/>
</dbReference>
<keyword evidence="9" id="KW-0808">Transferase</keyword>
<feature type="domain" description="Radical SAM core" evidence="7">
    <location>
        <begin position="20"/>
        <end position="235"/>
    </location>
</feature>
<dbReference type="Proteomes" id="UP000193925">
    <property type="component" value="Chromosome AFERRI"/>
</dbReference>
<dbReference type="PANTHER" id="PTHR11228:SF22">
    <property type="entry name" value="PEPTIDE BIOSYNTHESIS PROTEIN YYDG-RELATED"/>
    <property type="match status" value="1"/>
</dbReference>
<evidence type="ECO:0000313" key="9">
    <source>
        <dbReference type="EMBL" id="QQD71728.1"/>
    </source>
</evidence>
<dbReference type="NCBIfam" id="TIGR03470">
    <property type="entry name" value="HpnH"/>
    <property type="match status" value="1"/>
</dbReference>
<dbReference type="SUPFAM" id="SSF102114">
    <property type="entry name" value="Radical SAM enzymes"/>
    <property type="match status" value="1"/>
</dbReference>
<dbReference type="Pfam" id="PF11946">
    <property type="entry name" value="DUF3463"/>
    <property type="match status" value="1"/>
</dbReference>
<evidence type="ECO:0000256" key="5">
    <source>
        <dbReference type="ARBA" id="ARBA00023014"/>
    </source>
</evidence>
<dbReference type="CDD" id="cd01335">
    <property type="entry name" value="Radical_SAM"/>
    <property type="match status" value="1"/>
</dbReference>
<keyword evidence="2" id="KW-0949">S-adenosyl-L-methionine</keyword>
<dbReference type="GO" id="GO:0051536">
    <property type="term" value="F:iron-sulfur cluster binding"/>
    <property type="evidence" value="ECO:0007669"/>
    <property type="project" value="UniProtKB-KW"/>
</dbReference>
<reference evidence="10 12" key="2">
    <citation type="submission" date="2017-03" db="EMBL/GenBank/DDBJ databases">
        <authorList>
            <person name="Regsiter A."/>
            <person name="William W."/>
        </authorList>
    </citation>
    <scope>NUCLEOTIDE SEQUENCE [LARGE SCALE GENOMIC DNA]</scope>
    <source>
        <strain evidence="10">PRJEB5721</strain>
    </source>
</reference>
<feature type="region of interest" description="Disordered" evidence="6">
    <location>
        <begin position="341"/>
        <end position="367"/>
    </location>
</feature>
<protein>
    <submittedName>
        <fullName evidence="9">Adenosyl-hopene transferase HpnH</fullName>
    </submittedName>
    <submittedName>
        <fullName evidence="8">Hopanoid biosynthesis associated radical SAM protein HpnH</fullName>
    </submittedName>
</protein>
<dbReference type="RefSeq" id="WP_065414399.1">
    <property type="nucleotide sequence ID" value="NZ_CP059488.1"/>
</dbReference>
<keyword evidence="3" id="KW-0479">Metal-binding</keyword>
<evidence type="ECO:0000313" key="13">
    <source>
        <dbReference type="Proteomes" id="UP000595420"/>
    </source>
</evidence>
<keyword evidence="12" id="KW-1185">Reference proteome</keyword>
<reference evidence="9 13" key="3">
    <citation type="submission" date="2020-07" db="EMBL/GenBank/DDBJ databases">
        <title>Complete genome sequence analysis of Acidithiobacillus ferrivorans XJFY6S-08 reveals extreme environmental adaptation to alpine acid mine drainage.</title>
        <authorList>
            <person name="Yan L."/>
            <person name="Ni Y."/>
        </authorList>
    </citation>
    <scope>NUCLEOTIDE SEQUENCE [LARGE SCALE GENOMIC DNA]</scope>
    <source>
        <strain evidence="9 13">XJFY6S-08</strain>
    </source>
</reference>
<evidence type="ECO:0000259" key="7">
    <source>
        <dbReference type="PROSITE" id="PS51918"/>
    </source>
</evidence>
<evidence type="ECO:0000256" key="6">
    <source>
        <dbReference type="SAM" id="MobiDB-lite"/>
    </source>
</evidence>
<dbReference type="SFLD" id="SFLDS00029">
    <property type="entry name" value="Radical_SAM"/>
    <property type="match status" value="1"/>
</dbReference>
<evidence type="ECO:0000313" key="11">
    <source>
        <dbReference type="Proteomes" id="UP000093129"/>
    </source>
</evidence>
<dbReference type="EMBL" id="MASQ01000148">
    <property type="protein sequence ID" value="OCB01331.1"/>
    <property type="molecule type" value="Genomic_DNA"/>
</dbReference>
<dbReference type="InterPro" id="IPR017833">
    <property type="entry name" value="Hopanoid_synth-assoc_rSAM_HpnH"/>
</dbReference>
<dbReference type="InterPro" id="IPR050377">
    <property type="entry name" value="Radical_SAM_PqqE_MftC-like"/>
</dbReference>
<dbReference type="GO" id="GO:0016740">
    <property type="term" value="F:transferase activity"/>
    <property type="evidence" value="ECO:0007669"/>
    <property type="project" value="UniProtKB-KW"/>
</dbReference>
<dbReference type="InterPro" id="IPR058240">
    <property type="entry name" value="rSAM_sf"/>
</dbReference>
<evidence type="ECO:0000256" key="1">
    <source>
        <dbReference type="ARBA" id="ARBA00001966"/>
    </source>
</evidence>
<keyword evidence="4" id="KW-0408">Iron</keyword>